<sequence length="66" mass="6757">MSTPFKNVLRSFTNSNNKAALEIQTQPSTAVSSKSTSAATMSTIAPPRAVVTSHTASGTAIISSDS</sequence>
<dbReference type="AlphaFoldDB" id="A0A4Z1HYG8"/>
<protein>
    <submittedName>
        <fullName evidence="1">Uncharacterized protein</fullName>
    </submittedName>
</protein>
<reference evidence="1 2" key="1">
    <citation type="submission" date="2017-12" db="EMBL/GenBank/DDBJ databases">
        <title>Comparative genomics of Botrytis spp.</title>
        <authorList>
            <person name="Valero-Jimenez C.A."/>
            <person name="Tapia P."/>
            <person name="Veloso J."/>
            <person name="Silva-Moreno E."/>
            <person name="Staats M."/>
            <person name="Valdes J.H."/>
            <person name="Van Kan J.A.L."/>
        </authorList>
    </citation>
    <scope>NUCLEOTIDE SEQUENCE [LARGE SCALE GENOMIC DNA]</scope>
    <source>
        <strain evidence="1 2">MUCL11595</strain>
    </source>
</reference>
<comment type="caution">
    <text evidence="1">The sequence shown here is derived from an EMBL/GenBank/DDBJ whole genome shotgun (WGS) entry which is preliminary data.</text>
</comment>
<dbReference type="Proteomes" id="UP000297527">
    <property type="component" value="Unassembled WGS sequence"/>
</dbReference>
<name>A0A4Z1HYG8_9HELO</name>
<dbReference type="EMBL" id="PQXN01000119">
    <property type="protein sequence ID" value="TGO53714.1"/>
    <property type="molecule type" value="Genomic_DNA"/>
</dbReference>
<evidence type="ECO:0000313" key="1">
    <source>
        <dbReference type="EMBL" id="TGO53714.1"/>
    </source>
</evidence>
<accession>A0A4Z1HYG8</accession>
<evidence type="ECO:0000313" key="2">
    <source>
        <dbReference type="Proteomes" id="UP000297527"/>
    </source>
</evidence>
<gene>
    <name evidence="1" type="ORF">BCON_0119g00380</name>
</gene>
<proteinExistence type="predicted"/>
<keyword evidence="2" id="KW-1185">Reference proteome</keyword>
<organism evidence="1 2">
    <name type="scientific">Botryotinia convoluta</name>
    <dbReference type="NCBI Taxonomy" id="54673"/>
    <lineage>
        <taxon>Eukaryota</taxon>
        <taxon>Fungi</taxon>
        <taxon>Dikarya</taxon>
        <taxon>Ascomycota</taxon>
        <taxon>Pezizomycotina</taxon>
        <taxon>Leotiomycetes</taxon>
        <taxon>Helotiales</taxon>
        <taxon>Sclerotiniaceae</taxon>
        <taxon>Botryotinia</taxon>
    </lineage>
</organism>